<dbReference type="PANTHER" id="PTHR43213:SF4">
    <property type="entry name" value="7-METHYL-GTP PYROPHOSPHATASE"/>
    <property type="match status" value="1"/>
</dbReference>
<dbReference type="AlphaFoldDB" id="A0A5J4YS23"/>
<keyword evidence="3" id="KW-1185">Reference proteome</keyword>
<evidence type="ECO:0000313" key="3">
    <source>
        <dbReference type="Proteomes" id="UP000324585"/>
    </source>
</evidence>
<gene>
    <name evidence="2" type="ORF">FVE85_4073</name>
</gene>
<dbReference type="Proteomes" id="UP000324585">
    <property type="component" value="Unassembled WGS sequence"/>
</dbReference>
<dbReference type="InterPro" id="IPR029001">
    <property type="entry name" value="ITPase-like_fam"/>
</dbReference>
<name>A0A5J4YS23_PORPP</name>
<dbReference type="OrthoDB" id="10267058at2759"/>
<evidence type="ECO:0000313" key="2">
    <source>
        <dbReference type="EMBL" id="KAA8494098.1"/>
    </source>
</evidence>
<sequence>MEELGYSQTLGNLAVIKADIDEKAIRRPEPSELVRELGHAKADAILAKIDAFSDEQRRALMPEGAHVLLLTGDQVVVHKGQILEKPESADEIRANCKGFAEAPASTVGSVVITPVSGRRRDCFDRSKRYDGVDITEIYFRPIPEQNIERLITEGDVFYCAGGLMIEHPLVLPYVDHLLGTQDAVMGLSKALVTQLVDAALKSRA</sequence>
<keyword evidence="1" id="KW-0378">Hydrolase</keyword>
<dbReference type="GO" id="GO:0047429">
    <property type="term" value="F:nucleoside triphosphate diphosphatase activity"/>
    <property type="evidence" value="ECO:0007669"/>
    <property type="project" value="InterPro"/>
</dbReference>
<organism evidence="2 3">
    <name type="scientific">Porphyridium purpureum</name>
    <name type="common">Red alga</name>
    <name type="synonym">Porphyridium cruentum</name>
    <dbReference type="NCBI Taxonomy" id="35688"/>
    <lineage>
        <taxon>Eukaryota</taxon>
        <taxon>Rhodophyta</taxon>
        <taxon>Bangiophyceae</taxon>
        <taxon>Porphyridiales</taxon>
        <taxon>Porphyridiaceae</taxon>
        <taxon>Porphyridium</taxon>
    </lineage>
</organism>
<comment type="caution">
    <text evidence="2">The sequence shown here is derived from an EMBL/GenBank/DDBJ whole genome shotgun (WGS) entry which is preliminary data.</text>
</comment>
<dbReference type="PIRSF" id="PIRSF006305">
    <property type="entry name" value="Maf"/>
    <property type="match status" value="1"/>
</dbReference>
<dbReference type="SUPFAM" id="SSF52972">
    <property type="entry name" value="ITPase-like"/>
    <property type="match status" value="1"/>
</dbReference>
<reference evidence="3" key="1">
    <citation type="journal article" date="2019" name="Nat. Commun.">
        <title>Expansion of phycobilisome linker gene families in mesophilic red algae.</title>
        <authorList>
            <person name="Lee J."/>
            <person name="Kim D."/>
            <person name="Bhattacharya D."/>
            <person name="Yoon H.S."/>
        </authorList>
    </citation>
    <scope>NUCLEOTIDE SEQUENCE [LARGE SCALE GENOMIC DNA]</scope>
    <source>
        <strain evidence="3">CCMP 1328</strain>
    </source>
</reference>
<accession>A0A5J4YS23</accession>
<dbReference type="PANTHER" id="PTHR43213">
    <property type="entry name" value="BIFUNCTIONAL DTTP/UTP PYROPHOSPHATASE/METHYLTRANSFERASE PROTEIN-RELATED"/>
    <property type="match status" value="1"/>
</dbReference>
<dbReference type="Pfam" id="PF02545">
    <property type="entry name" value="Maf"/>
    <property type="match status" value="1"/>
</dbReference>
<dbReference type="InterPro" id="IPR003697">
    <property type="entry name" value="Maf-like"/>
</dbReference>
<dbReference type="EMBL" id="VRMN01000005">
    <property type="protein sequence ID" value="KAA8494098.1"/>
    <property type="molecule type" value="Genomic_DNA"/>
</dbReference>
<dbReference type="OMA" id="EEVCGFC"/>
<evidence type="ECO:0000256" key="1">
    <source>
        <dbReference type="ARBA" id="ARBA00022801"/>
    </source>
</evidence>
<protein>
    <submittedName>
        <fullName evidence="2">Maf-like protein</fullName>
    </submittedName>
</protein>
<dbReference type="Gene3D" id="3.90.950.10">
    <property type="match status" value="1"/>
</dbReference>
<proteinExistence type="predicted"/>